<keyword evidence="1" id="KW-1133">Transmembrane helix</keyword>
<evidence type="ECO:0000256" key="1">
    <source>
        <dbReference type="SAM" id="Phobius"/>
    </source>
</evidence>
<dbReference type="EMBL" id="CP096246">
    <property type="protein sequence ID" value="WFG96298.1"/>
    <property type="molecule type" value="Genomic_DNA"/>
</dbReference>
<dbReference type="Proteomes" id="UP001214629">
    <property type="component" value="Chromosome"/>
</dbReference>
<proteinExistence type="predicted"/>
<evidence type="ECO:0000313" key="3">
    <source>
        <dbReference type="Proteomes" id="UP001214629"/>
    </source>
</evidence>
<keyword evidence="1" id="KW-0812">Transmembrane</keyword>
<dbReference type="AlphaFoldDB" id="A0AAX3SY93"/>
<keyword evidence="1" id="KW-0472">Membrane</keyword>
<protein>
    <recommendedName>
        <fullName evidence="4">Plectrovirus-related protein</fullName>
    </recommendedName>
</protein>
<evidence type="ECO:0008006" key="4">
    <source>
        <dbReference type="Google" id="ProtNLM"/>
    </source>
</evidence>
<evidence type="ECO:0000313" key="2">
    <source>
        <dbReference type="EMBL" id="WFG96298.1"/>
    </source>
</evidence>
<accession>A0AAX3SY93</accession>
<name>A0AAX3SY93_SPICI</name>
<sequence length="68" mass="8449">MSELIPDYAFVCNLTWFALYSIKKIQRMRTNTIRNLNFKQGTLLIEFYWYRIFINGIMQTRWYNFPRV</sequence>
<dbReference type="RefSeq" id="WP_277938642.1">
    <property type="nucleotide sequence ID" value="NZ_CP096246.1"/>
</dbReference>
<reference evidence="2 3" key="1">
    <citation type="submission" date="2022-04" db="EMBL/GenBank/DDBJ databases">
        <title>Whole genome of Spiroplasma citri.</title>
        <authorList>
            <person name="Khanchezar A."/>
            <person name="Izadpanah K."/>
            <person name="Taghavi M."/>
            <person name="Ghorbani A."/>
            <person name="Beven L."/>
        </authorList>
    </citation>
    <scope>NUCLEOTIDE SEQUENCE [LARGE SCALE GENOMIC DNA]</scope>
    <source>
        <strain evidence="2 3">D4</strain>
    </source>
</reference>
<organism evidence="2 3">
    <name type="scientific">Spiroplasma citri</name>
    <dbReference type="NCBI Taxonomy" id="2133"/>
    <lineage>
        <taxon>Bacteria</taxon>
        <taxon>Bacillati</taxon>
        <taxon>Mycoplasmatota</taxon>
        <taxon>Mollicutes</taxon>
        <taxon>Entomoplasmatales</taxon>
        <taxon>Spiroplasmataceae</taxon>
        <taxon>Spiroplasma</taxon>
    </lineage>
</organism>
<feature type="transmembrane region" description="Helical" evidence="1">
    <location>
        <begin position="6"/>
        <end position="22"/>
    </location>
</feature>
<gene>
    <name evidence="2" type="ORF">M0C40_09535</name>
</gene>
<keyword evidence="3" id="KW-1185">Reference proteome</keyword>